<organism evidence="2 3">
    <name type="scientific">Roseobacter insulae</name>
    <dbReference type="NCBI Taxonomy" id="2859783"/>
    <lineage>
        <taxon>Bacteria</taxon>
        <taxon>Pseudomonadati</taxon>
        <taxon>Pseudomonadota</taxon>
        <taxon>Alphaproteobacteria</taxon>
        <taxon>Rhodobacterales</taxon>
        <taxon>Roseobacteraceae</taxon>
        <taxon>Roseobacter</taxon>
    </lineage>
</organism>
<accession>A0A9X1FXL5</accession>
<dbReference type="InterPro" id="IPR005632">
    <property type="entry name" value="Chaperone_Skp"/>
</dbReference>
<name>A0A9X1FXL5_9RHOB</name>
<keyword evidence="1" id="KW-0175">Coiled coil</keyword>
<feature type="coiled-coil region" evidence="1">
    <location>
        <begin position="44"/>
        <end position="71"/>
    </location>
</feature>
<keyword evidence="3" id="KW-1185">Reference proteome</keyword>
<dbReference type="GO" id="GO:0051082">
    <property type="term" value="F:unfolded protein binding"/>
    <property type="evidence" value="ECO:0007669"/>
    <property type="project" value="InterPro"/>
</dbReference>
<dbReference type="AlphaFoldDB" id="A0A9X1FXL5"/>
<dbReference type="Pfam" id="PF03938">
    <property type="entry name" value="OmpH"/>
    <property type="match status" value="1"/>
</dbReference>
<evidence type="ECO:0000313" key="2">
    <source>
        <dbReference type="EMBL" id="MBW4708773.1"/>
    </source>
</evidence>
<proteinExistence type="predicted"/>
<dbReference type="Proteomes" id="UP001138661">
    <property type="component" value="Unassembled WGS sequence"/>
</dbReference>
<evidence type="ECO:0000313" key="3">
    <source>
        <dbReference type="Proteomes" id="UP001138661"/>
    </source>
</evidence>
<dbReference type="SMART" id="SM00935">
    <property type="entry name" value="OmpH"/>
    <property type="match status" value="1"/>
</dbReference>
<evidence type="ECO:0000256" key="1">
    <source>
        <dbReference type="SAM" id="Coils"/>
    </source>
</evidence>
<dbReference type="EMBL" id="JAHXDN010000003">
    <property type="protein sequence ID" value="MBW4708773.1"/>
    <property type="molecule type" value="Genomic_DNA"/>
</dbReference>
<comment type="caution">
    <text evidence="2">The sequence shown here is derived from an EMBL/GenBank/DDBJ whole genome shotgun (WGS) entry which is preliminary data.</text>
</comment>
<gene>
    <name evidence="2" type="ORF">KX928_13370</name>
</gene>
<sequence length="176" mass="19669">MATVWLCGLSGGAHAQRLGPVQSPILTIDSERLFADSDYGKRTVEDFEARGADLAAENRRIEEELSAEERMLTDKRPTMAPKDFRVLADAFDEKVQSTRRQQDAKNRDLNLALEERRVVFLNAAAPVLEQLMREAGAAVVMERRSVFLSANAIDITREAIERLNEVLGDGTDAPRR</sequence>
<protein>
    <submittedName>
        <fullName evidence="2">OmpH family outer membrane protein</fullName>
    </submittedName>
</protein>
<reference evidence="2" key="1">
    <citation type="submission" date="2021-07" db="EMBL/GenBank/DDBJ databases">
        <title>Roseobacter insulae sp. nov., isolated from a tidal flat.</title>
        <authorList>
            <person name="Park S."/>
            <person name="Yoon J.-H."/>
        </authorList>
    </citation>
    <scope>NUCLEOTIDE SEQUENCE</scope>
    <source>
        <strain evidence="2">YSTF-M11</strain>
    </source>
</reference>